<dbReference type="GeneID" id="16994519"/>
<dbReference type="Proteomes" id="UP000007014">
    <property type="component" value="Chromosome 11"/>
</dbReference>
<organism evidence="2 3">
    <name type="scientific">Cyanidioschyzon merolae (strain NIES-3377 / 10D)</name>
    <name type="common">Unicellular red alga</name>
    <dbReference type="NCBI Taxonomy" id="280699"/>
    <lineage>
        <taxon>Eukaryota</taxon>
        <taxon>Rhodophyta</taxon>
        <taxon>Bangiophyceae</taxon>
        <taxon>Cyanidiales</taxon>
        <taxon>Cyanidiaceae</taxon>
        <taxon>Cyanidioschyzon</taxon>
    </lineage>
</organism>
<proteinExistence type="predicted"/>
<dbReference type="InterPro" id="IPR016024">
    <property type="entry name" value="ARM-type_fold"/>
</dbReference>
<dbReference type="Gramene" id="CMK146CT">
    <property type="protein sequence ID" value="CMK146CT"/>
    <property type="gene ID" value="CMK146C"/>
</dbReference>
<gene>
    <name evidence="2" type="ORF">CYME_CMK146C</name>
</gene>
<evidence type="ECO:0000313" key="2">
    <source>
        <dbReference type="EMBL" id="BAM80521.1"/>
    </source>
</evidence>
<dbReference type="EMBL" id="AP006493">
    <property type="protein sequence ID" value="BAM80521.1"/>
    <property type="molecule type" value="Genomic_DNA"/>
</dbReference>
<protein>
    <submittedName>
        <fullName evidence="2">Uncharacterized protein</fullName>
    </submittedName>
</protein>
<accession>M1US80</accession>
<evidence type="ECO:0000313" key="3">
    <source>
        <dbReference type="Proteomes" id="UP000007014"/>
    </source>
</evidence>
<feature type="region of interest" description="Disordered" evidence="1">
    <location>
        <begin position="206"/>
        <end position="227"/>
    </location>
</feature>
<dbReference type="SUPFAM" id="SSF48371">
    <property type="entry name" value="ARM repeat"/>
    <property type="match status" value="1"/>
</dbReference>
<feature type="compositionally biased region" description="Low complexity" evidence="1">
    <location>
        <begin position="947"/>
        <end position="957"/>
    </location>
</feature>
<reference evidence="2 3" key="1">
    <citation type="journal article" date="2004" name="Nature">
        <title>Genome sequence of the ultrasmall unicellular red alga Cyanidioschyzon merolae 10D.</title>
        <authorList>
            <person name="Matsuzaki M."/>
            <person name="Misumi O."/>
            <person name="Shin-i T."/>
            <person name="Maruyama S."/>
            <person name="Takahara M."/>
            <person name="Miyagishima S."/>
            <person name="Mori T."/>
            <person name="Nishida K."/>
            <person name="Yagisawa F."/>
            <person name="Nishida K."/>
            <person name="Yoshida Y."/>
            <person name="Nishimura Y."/>
            <person name="Nakao S."/>
            <person name="Kobayashi T."/>
            <person name="Momoyama Y."/>
            <person name="Higashiyama T."/>
            <person name="Minoda A."/>
            <person name="Sano M."/>
            <person name="Nomoto H."/>
            <person name="Oishi K."/>
            <person name="Hayashi H."/>
            <person name="Ohta F."/>
            <person name="Nishizaka S."/>
            <person name="Haga S."/>
            <person name="Miura S."/>
            <person name="Morishita T."/>
            <person name="Kabeya Y."/>
            <person name="Terasawa K."/>
            <person name="Suzuki Y."/>
            <person name="Ishii Y."/>
            <person name="Asakawa S."/>
            <person name="Takano H."/>
            <person name="Ohta N."/>
            <person name="Kuroiwa H."/>
            <person name="Tanaka K."/>
            <person name="Shimizu N."/>
            <person name="Sugano S."/>
            <person name="Sato N."/>
            <person name="Nozaki H."/>
            <person name="Ogasawara N."/>
            <person name="Kohara Y."/>
            <person name="Kuroiwa T."/>
        </authorList>
    </citation>
    <scope>NUCLEOTIDE SEQUENCE [LARGE SCALE GENOMIC DNA]</scope>
    <source>
        <strain evidence="2 3">10D</strain>
    </source>
</reference>
<dbReference type="RefSeq" id="XP_005536557.1">
    <property type="nucleotide sequence ID" value="XM_005536500.1"/>
</dbReference>
<evidence type="ECO:0000256" key="1">
    <source>
        <dbReference type="SAM" id="MobiDB-lite"/>
    </source>
</evidence>
<dbReference type="HOGENOM" id="CLU_304918_0_0_1"/>
<feature type="compositionally biased region" description="Basic and acidic residues" evidence="1">
    <location>
        <begin position="918"/>
        <end position="931"/>
    </location>
</feature>
<sequence>MRSKAFQIYPILYIEDQQHAALVPIAYAPRGIDDDAVRPEQRMRNGLGCIMRFRAKTCQDASLAPLALRAGSLLVAPRPGTGRLLICESANALKELNIATLSQPMCEPNLIDEYISDDTGDRYRSFSRDIPRTTQAMKVTSAQQAKRHRLAPAFVTYSRDGIERTVPQPETDATSSCSWSIVVRDSRTETVLLTRAKCSVASGSSKTALSSPIEKSEQTRVSRDNQFERGRFAELQSEWMTRELLSSGASECSTSAGNGDADAKSSTSAAVQAILCALTCTIEKQPPPWSAEIARAVLPLYVHPNLQVRTWVLAVISHCEAADELQRWLADQLAADNGPLLDAMRAAFHPKFESERERLVAIEFWANLVRLLGRRGLGTPGIARRLLNLYERALADARPSVHAAVLRAWHALIGVVLDQRLPKHEQERSWIRVLLQPIRMTLRHVPRTELILTEGHTPSERKQVRQALIDMLAFFCYRYLRYTDISIRSATARIFEALADFDDDDDDDVGIDVDNPDQRNIVFSSVLEHLFATEQVREALLLAALHRDWSQTRLAASEFAHATRTACQPDQADSLVDELFDAHAMVVPSIATRQRADRQLIAREWLSVGARDLTYRRFGELLVLALHQAGDERPLDPSRSLLVQRSFTTLFGALNECSRQCEKSIGTLLDQLTETFTRYPIDWTLLASPCLSVVVPGHGDKRQSPALLLLWLVAQRRGSWPPWLDALALALPDFWSCFEVLTPVEHTALLQHLAQLAARRVTMSNATNESEQQQQQQRSIAVHHQQLDTCFALVFQDPASSLQLPPAMYQNVPGTLLAHRLQQYRHWVPVPRAIALLPWYAVAASEHAPELIHYLYRLDPENVHKCLRAVAPPLAARLRRLQAREPVSILKTSPATPSPAVCSRRRFPSNDAWTLTDSPHDQDDTVRDLSAKKTSRHVRFEDEPGLERLPSSPLSSPVRRESAPCSSPLVGYTL</sequence>
<feature type="region of interest" description="Disordered" evidence="1">
    <location>
        <begin position="912"/>
        <end position="974"/>
    </location>
</feature>
<dbReference type="AlphaFoldDB" id="M1US80"/>
<dbReference type="KEGG" id="cme:CYME_CMK146C"/>
<dbReference type="OrthoDB" id="10606122at2759"/>
<reference evidence="2 3" key="2">
    <citation type="journal article" date="2007" name="BMC Biol.">
        <title>A 100%-complete sequence reveals unusually simple genomic features in the hot-spring red alga Cyanidioschyzon merolae.</title>
        <authorList>
            <person name="Nozaki H."/>
            <person name="Takano H."/>
            <person name="Misumi O."/>
            <person name="Terasawa K."/>
            <person name="Matsuzaki M."/>
            <person name="Maruyama S."/>
            <person name="Nishida K."/>
            <person name="Yagisawa F."/>
            <person name="Yoshida Y."/>
            <person name="Fujiwara T."/>
            <person name="Takio S."/>
            <person name="Tamura K."/>
            <person name="Chung S.J."/>
            <person name="Nakamura S."/>
            <person name="Kuroiwa H."/>
            <person name="Tanaka K."/>
            <person name="Sato N."/>
            <person name="Kuroiwa T."/>
        </authorList>
    </citation>
    <scope>NUCLEOTIDE SEQUENCE [LARGE SCALE GENOMIC DNA]</scope>
    <source>
        <strain evidence="2 3">10D</strain>
    </source>
</reference>
<keyword evidence="3" id="KW-1185">Reference proteome</keyword>
<feature type="compositionally biased region" description="Basic and acidic residues" evidence="1">
    <location>
        <begin position="214"/>
        <end position="227"/>
    </location>
</feature>
<name>M1US80_CYAM1</name>